<dbReference type="Proteomes" id="UP000015530">
    <property type="component" value="Unassembled WGS sequence"/>
</dbReference>
<comment type="caution">
    <text evidence="1">The sequence shown here is derived from an EMBL/GenBank/DDBJ whole genome shotgun (WGS) entry which is preliminary data.</text>
</comment>
<dbReference type="HOGENOM" id="CLU_1695335_0_0_1"/>
<sequence>MDSQREYSPEVFSKSEMMDELIQIKCDHPRRIIQHNEEGIRPMVPASCPKCCDRVRTMANLFLQTCPHSWIGGEGTHIIRHLRLAIDKNEVRHPMDIADTITFRWKAAQLADRIVKELNLPIPSNKTCIMWDPCYWRSSEAADCWQARDDHDDFV</sequence>
<evidence type="ECO:0000313" key="1">
    <source>
        <dbReference type="EMBL" id="EQB50831.1"/>
    </source>
</evidence>
<protein>
    <submittedName>
        <fullName evidence="1">Uncharacterized protein</fullName>
    </submittedName>
</protein>
<name>T0LGT9_COLGC</name>
<dbReference type="STRING" id="1237896.T0LGT9"/>
<gene>
    <name evidence="1" type="ORF">CGLO_09690</name>
</gene>
<organism evidence="1 2">
    <name type="scientific">Colletotrichum gloeosporioides (strain Cg-14)</name>
    <name type="common">Anthracnose fungus</name>
    <name type="synonym">Glomerella cingulata</name>
    <dbReference type="NCBI Taxonomy" id="1237896"/>
    <lineage>
        <taxon>Eukaryota</taxon>
        <taxon>Fungi</taxon>
        <taxon>Dikarya</taxon>
        <taxon>Ascomycota</taxon>
        <taxon>Pezizomycotina</taxon>
        <taxon>Sordariomycetes</taxon>
        <taxon>Hypocreomycetidae</taxon>
        <taxon>Glomerellales</taxon>
        <taxon>Glomerellaceae</taxon>
        <taxon>Colletotrichum</taxon>
        <taxon>Colletotrichum gloeosporioides species complex</taxon>
    </lineage>
</organism>
<proteinExistence type="predicted"/>
<dbReference type="OrthoDB" id="4818680at2759"/>
<reference evidence="2" key="1">
    <citation type="journal article" date="2013" name="Mol. Plant Microbe Interact.">
        <title>Global aspects of pacC regulation of pathogenicity genes in Colletotrichum gloeosporioides as revealed by transcriptome analysis.</title>
        <authorList>
            <person name="Alkan N."/>
            <person name="Meng X."/>
            <person name="Friedlander G."/>
            <person name="Reuveni E."/>
            <person name="Sukno S."/>
            <person name="Sherman A."/>
            <person name="Thon M."/>
            <person name="Fluhr R."/>
            <person name="Prusky D."/>
        </authorList>
    </citation>
    <scope>NUCLEOTIDE SEQUENCE [LARGE SCALE GENOMIC DNA]</scope>
    <source>
        <strain evidence="2">Cg-14</strain>
    </source>
</reference>
<evidence type="ECO:0000313" key="2">
    <source>
        <dbReference type="Proteomes" id="UP000015530"/>
    </source>
</evidence>
<dbReference type="EMBL" id="AMYD01001952">
    <property type="protein sequence ID" value="EQB50831.1"/>
    <property type="molecule type" value="Genomic_DNA"/>
</dbReference>
<accession>T0LGT9</accession>
<dbReference type="AlphaFoldDB" id="T0LGT9"/>